<dbReference type="Proteomes" id="UP000281028">
    <property type="component" value="Unassembled WGS sequence"/>
</dbReference>
<keyword evidence="2" id="KW-1185">Reference proteome</keyword>
<gene>
    <name evidence="1" type="ORF">ECE50_017530</name>
</gene>
<accession>A0A9Q5DAZ5</accession>
<reference evidence="1" key="1">
    <citation type="submission" date="2020-05" db="EMBL/GenBank/DDBJ databases">
        <title>Chitinophaga laudate sp. nov., isolated from a tropical peat swamp.</title>
        <authorList>
            <person name="Goh C.B.S."/>
            <person name="Lee M.S."/>
            <person name="Parimannan S."/>
            <person name="Pasbakhsh P."/>
            <person name="Yule C.M."/>
            <person name="Rajandas H."/>
            <person name="Loke S."/>
            <person name="Croft L."/>
            <person name="Tan J.B.L."/>
        </authorList>
    </citation>
    <scope>NUCLEOTIDE SEQUENCE</scope>
    <source>
        <strain evidence="1">Mgbs1</strain>
    </source>
</reference>
<evidence type="ECO:0000313" key="2">
    <source>
        <dbReference type="Proteomes" id="UP000281028"/>
    </source>
</evidence>
<dbReference type="AlphaFoldDB" id="A0A9Q5DAZ5"/>
<dbReference type="EMBL" id="RIAR02000001">
    <property type="protein sequence ID" value="NSL88646.1"/>
    <property type="molecule type" value="Genomic_DNA"/>
</dbReference>
<comment type="caution">
    <text evidence="1">The sequence shown here is derived from an EMBL/GenBank/DDBJ whole genome shotgun (WGS) entry which is preliminary data.</text>
</comment>
<evidence type="ECO:0000313" key="1">
    <source>
        <dbReference type="EMBL" id="NSL88646.1"/>
    </source>
</evidence>
<name>A0A9Q5DAZ5_9BACT</name>
<sequence length="121" mass="14443">MYNLNPYQQIDKIFIFIKEKADEGGSFSREYIWNLFVSKDSELNINKTMYNEMIAKLREDGYIRAAKPVMSTTNEAFHVTFKGRLFTGYEAEYIERQQSQQNIAELQKWAKKYQEDTLKKF</sequence>
<organism evidence="1 2">
    <name type="scientific">Chitinophaga solisilvae</name>
    <dbReference type="NCBI Taxonomy" id="1233460"/>
    <lineage>
        <taxon>Bacteria</taxon>
        <taxon>Pseudomonadati</taxon>
        <taxon>Bacteroidota</taxon>
        <taxon>Chitinophagia</taxon>
        <taxon>Chitinophagales</taxon>
        <taxon>Chitinophagaceae</taxon>
        <taxon>Chitinophaga</taxon>
    </lineage>
</organism>
<protein>
    <submittedName>
        <fullName evidence="1">Uncharacterized protein</fullName>
    </submittedName>
</protein>
<proteinExistence type="predicted"/>